<evidence type="ECO:0000256" key="3">
    <source>
        <dbReference type="SAM" id="MobiDB-lite"/>
    </source>
</evidence>
<dbReference type="PANTHER" id="PTHR34136:SF1">
    <property type="entry name" value="UDP-N-ACETYL-D-MANNOSAMINURONIC ACID TRANSFERASE"/>
    <property type="match status" value="1"/>
</dbReference>
<evidence type="ECO:0000256" key="2">
    <source>
        <dbReference type="ARBA" id="ARBA00022679"/>
    </source>
</evidence>
<dbReference type="EMBL" id="LSTV01000005">
    <property type="protein sequence ID" value="OAH48910.1"/>
    <property type="molecule type" value="Genomic_DNA"/>
</dbReference>
<sequence>MMHTRLAAPAPLSAAVADRLIPSPTSPVASDPAEGLRERAMPGGLTPGALLEHADAEHWRVAVVGGSPAQREELHRRMVADRPGVALIGHWTPVHPAIRSRQTSLDIAEQIRHAEADLLVVCLQTHQTDWIDTYGDLTGARALLAVDALGDLLTDRVPRILADGARGRLDKMWRLALEPKRWAKRYLVEGPPASQAVRRSSAPHDA</sequence>
<evidence type="ECO:0000313" key="4">
    <source>
        <dbReference type="EMBL" id="OAH48910.1"/>
    </source>
</evidence>
<name>A0A177K680_9MICO</name>
<evidence type="ECO:0000256" key="1">
    <source>
        <dbReference type="ARBA" id="ARBA00022676"/>
    </source>
</evidence>
<dbReference type="Pfam" id="PF03808">
    <property type="entry name" value="Glyco_tran_WecG"/>
    <property type="match status" value="1"/>
</dbReference>
<accession>A0A177K680</accession>
<keyword evidence="2" id="KW-0808">Transferase</keyword>
<feature type="region of interest" description="Disordered" evidence="3">
    <location>
        <begin position="22"/>
        <end position="41"/>
    </location>
</feature>
<comment type="caution">
    <text evidence="4">The sequence shown here is derived from an EMBL/GenBank/DDBJ whole genome shotgun (WGS) entry which is preliminary data.</text>
</comment>
<gene>
    <name evidence="4" type="ORF">AYL44_12895</name>
</gene>
<proteinExistence type="predicted"/>
<dbReference type="InterPro" id="IPR004629">
    <property type="entry name" value="WecG_TagA_CpsF"/>
</dbReference>
<dbReference type="OrthoDB" id="9771846at2"/>
<dbReference type="PANTHER" id="PTHR34136">
    <property type="match status" value="1"/>
</dbReference>
<protein>
    <submittedName>
        <fullName evidence="4">Uncharacterized protein</fullName>
    </submittedName>
</protein>
<keyword evidence="1" id="KW-0328">Glycosyltransferase</keyword>
<organism evidence="4 5">
    <name type="scientific">Microbacterium oleivorans</name>
    <dbReference type="NCBI Taxonomy" id="273677"/>
    <lineage>
        <taxon>Bacteria</taxon>
        <taxon>Bacillati</taxon>
        <taxon>Actinomycetota</taxon>
        <taxon>Actinomycetes</taxon>
        <taxon>Micrococcales</taxon>
        <taxon>Microbacteriaceae</taxon>
        <taxon>Microbacterium</taxon>
    </lineage>
</organism>
<evidence type="ECO:0000313" key="5">
    <source>
        <dbReference type="Proteomes" id="UP000076998"/>
    </source>
</evidence>
<dbReference type="AlphaFoldDB" id="A0A177K680"/>
<reference evidence="4 5" key="1">
    <citation type="submission" date="2016-02" db="EMBL/GenBank/DDBJ databases">
        <authorList>
            <person name="Wen L."/>
            <person name="He K."/>
            <person name="Yang H."/>
        </authorList>
    </citation>
    <scope>NUCLEOTIDE SEQUENCE [LARGE SCALE GENOMIC DNA]</scope>
    <source>
        <strain evidence="4 5">CD11_3</strain>
    </source>
</reference>
<dbReference type="Proteomes" id="UP000076998">
    <property type="component" value="Unassembled WGS sequence"/>
</dbReference>
<dbReference type="GO" id="GO:0016758">
    <property type="term" value="F:hexosyltransferase activity"/>
    <property type="evidence" value="ECO:0007669"/>
    <property type="project" value="TreeGrafter"/>
</dbReference>